<feature type="transmembrane region" description="Helical" evidence="1">
    <location>
        <begin position="89"/>
        <end position="117"/>
    </location>
</feature>
<dbReference type="RefSeq" id="WP_075568914.1">
    <property type="nucleotide sequence ID" value="NZ_MSDO01000004.1"/>
</dbReference>
<dbReference type="Pfam" id="PF07331">
    <property type="entry name" value="TctB"/>
    <property type="match status" value="1"/>
</dbReference>
<dbReference type="STRING" id="404433.BTW07_04160"/>
<feature type="domain" description="DUF1468" evidence="2">
    <location>
        <begin position="17"/>
        <end position="151"/>
    </location>
</feature>
<organism evidence="3 4">
    <name type="scientific">Salinicola socius</name>
    <dbReference type="NCBI Taxonomy" id="404433"/>
    <lineage>
        <taxon>Bacteria</taxon>
        <taxon>Pseudomonadati</taxon>
        <taxon>Pseudomonadota</taxon>
        <taxon>Gammaproteobacteria</taxon>
        <taxon>Oceanospirillales</taxon>
        <taxon>Halomonadaceae</taxon>
        <taxon>Salinicola</taxon>
    </lineage>
</organism>
<dbReference type="AlphaFoldDB" id="A0A1Q8SUV1"/>
<name>A0A1Q8SUV1_9GAMM</name>
<comment type="caution">
    <text evidence="3">The sequence shown here is derived from an EMBL/GenBank/DDBJ whole genome shotgun (WGS) entry which is preliminary data.</text>
</comment>
<sequence>MTHNGISRYTMEIATALLTGAIGMAICYGAWQVGTGWTPSGPDSGYFPFWIGILIVAGSLVNLLRTVIGHRHKDETFLDAARLRSLARFTLPIIGFAIVSLLLGLYVGTTLYVLFAMRLQGHYAWWKSLASGIAISICFYLLFELVFQVPLLKGPLEHAFGIY</sequence>
<dbReference type="EMBL" id="MSDO01000004">
    <property type="protein sequence ID" value="OLO05230.1"/>
    <property type="molecule type" value="Genomic_DNA"/>
</dbReference>
<keyword evidence="4" id="KW-1185">Reference proteome</keyword>
<evidence type="ECO:0000313" key="3">
    <source>
        <dbReference type="EMBL" id="OLO05230.1"/>
    </source>
</evidence>
<dbReference type="Proteomes" id="UP000186878">
    <property type="component" value="Unassembled WGS sequence"/>
</dbReference>
<dbReference type="InterPro" id="IPR009936">
    <property type="entry name" value="DUF1468"/>
</dbReference>
<feature type="transmembrane region" description="Helical" evidence="1">
    <location>
        <begin position="12"/>
        <end position="31"/>
    </location>
</feature>
<dbReference type="OrthoDB" id="6183775at2"/>
<feature type="transmembrane region" description="Helical" evidence="1">
    <location>
        <begin position="46"/>
        <end position="68"/>
    </location>
</feature>
<accession>A0A1Q8SUV1</accession>
<keyword evidence="1" id="KW-1133">Transmembrane helix</keyword>
<reference evidence="3 4" key="1">
    <citation type="submission" date="2016-12" db="EMBL/GenBank/DDBJ databases">
        <title>Draft genome sequences of strains Salinicola socius SMB35, Salinicola sp. MH3R3-1 and Chromohalobacter sp. SMB17 from the Verkhnekamsk potash mining region of Russia.</title>
        <authorList>
            <person name="Mavrodi D.V."/>
            <person name="Olsson B.E."/>
            <person name="Korsakova E.S."/>
            <person name="Pyankova A."/>
            <person name="Mavrodi O.V."/>
            <person name="Plotnikova E.G."/>
        </authorList>
    </citation>
    <scope>NUCLEOTIDE SEQUENCE [LARGE SCALE GENOMIC DNA]</scope>
    <source>
        <strain evidence="3 4">SMB35</strain>
    </source>
</reference>
<proteinExistence type="predicted"/>
<evidence type="ECO:0000259" key="2">
    <source>
        <dbReference type="Pfam" id="PF07331"/>
    </source>
</evidence>
<evidence type="ECO:0000313" key="4">
    <source>
        <dbReference type="Proteomes" id="UP000186878"/>
    </source>
</evidence>
<keyword evidence="1" id="KW-0472">Membrane</keyword>
<keyword evidence="1" id="KW-0812">Transmembrane</keyword>
<feature type="transmembrane region" description="Helical" evidence="1">
    <location>
        <begin position="123"/>
        <end position="143"/>
    </location>
</feature>
<protein>
    <recommendedName>
        <fullName evidence="2">DUF1468 domain-containing protein</fullName>
    </recommendedName>
</protein>
<evidence type="ECO:0000256" key="1">
    <source>
        <dbReference type="SAM" id="Phobius"/>
    </source>
</evidence>
<gene>
    <name evidence="3" type="ORF">BTW07_04160</name>
</gene>